<dbReference type="InterPro" id="IPR029050">
    <property type="entry name" value="Immunoprotect_excell_Ig-like"/>
</dbReference>
<comment type="caution">
    <text evidence="3">The sequence shown here is derived from an EMBL/GenBank/DDBJ whole genome shotgun (WGS) entry which is preliminary data.</text>
</comment>
<feature type="region of interest" description="Disordered" evidence="2">
    <location>
        <begin position="40"/>
        <end position="87"/>
    </location>
</feature>
<dbReference type="Proteomes" id="UP000711047">
    <property type="component" value="Unassembled WGS sequence"/>
</dbReference>
<feature type="compositionally biased region" description="Low complexity" evidence="2">
    <location>
        <begin position="66"/>
        <end position="78"/>
    </location>
</feature>
<proteinExistence type="predicted"/>
<dbReference type="Gene3D" id="2.60.40.1240">
    <property type="match status" value="1"/>
</dbReference>
<organism evidence="3 4">
    <name type="scientific">Paenibacillus tritici</name>
    <dbReference type="NCBI Taxonomy" id="1873425"/>
    <lineage>
        <taxon>Bacteria</taxon>
        <taxon>Bacillati</taxon>
        <taxon>Bacillota</taxon>
        <taxon>Bacilli</taxon>
        <taxon>Bacillales</taxon>
        <taxon>Paenibacillaceae</taxon>
        <taxon>Paenibacillus</taxon>
    </lineage>
</organism>
<keyword evidence="1" id="KW-0732">Signal</keyword>
<evidence type="ECO:0000313" key="3">
    <source>
        <dbReference type="EMBL" id="NQX46892.1"/>
    </source>
</evidence>
<protein>
    <submittedName>
        <fullName evidence="3">BZIP transcription factor</fullName>
    </submittedName>
</protein>
<accession>A0ABX2DRU9</accession>
<evidence type="ECO:0000313" key="4">
    <source>
        <dbReference type="Proteomes" id="UP000711047"/>
    </source>
</evidence>
<reference evidence="3 4" key="1">
    <citation type="submission" date="2020-05" db="EMBL/GenBank/DDBJ databases">
        <title>Paenibacillus glebae, sp. nov., Paenibacillus humi sp. nov., Paenibacillus pedi sp. nov., Paenibacillus terrestris sp. nov. and Paenibacillus terricola sp. nov., isolated from a forest top soil sample.</title>
        <authorList>
            <person name="Qi S."/>
            <person name="Carlier A."/>
            <person name="Cnockaert M."/>
            <person name="Vandamme P."/>
        </authorList>
    </citation>
    <scope>NUCLEOTIDE SEQUENCE [LARGE SCALE GENOMIC DNA]</scope>
    <source>
        <strain evidence="3 4">LMG 29502</strain>
    </source>
</reference>
<evidence type="ECO:0000256" key="2">
    <source>
        <dbReference type="SAM" id="MobiDB-lite"/>
    </source>
</evidence>
<keyword evidence="4" id="KW-1185">Reference proteome</keyword>
<evidence type="ECO:0000256" key="1">
    <source>
        <dbReference type="ARBA" id="ARBA00022729"/>
    </source>
</evidence>
<gene>
    <name evidence="3" type="ORF">HQN87_16250</name>
</gene>
<sequence>MWLAAAMLAVSVAGCSSGNSGSNGDNTEKLKIEMGKLQQENKFLKEENDSLKAALKKPEGASGNTEAAEPQEPASEEATTVAADPGNDQKVIVKSTPLVIEGTGEYTITKTSFGKKVSPSNPGSFHTYYEAKEPGTIYLAITLKVKNLKGEAMDADKVADVEVTYDNKYEYGTFATMEENGGEDFTYTSISEIEPLKNGTLVFLAEIPDEVKSSGKPLYADFKIEGETYRYTIVK</sequence>
<dbReference type="EMBL" id="JABMKX010000008">
    <property type="protein sequence ID" value="NQX46892.1"/>
    <property type="molecule type" value="Genomic_DNA"/>
</dbReference>
<name>A0ABX2DRU9_9BACL</name>